<dbReference type="RefSeq" id="WP_381350262.1">
    <property type="nucleotide sequence ID" value="NZ_JBHMCY010000092.1"/>
</dbReference>
<feature type="domain" description="PAS" evidence="2">
    <location>
        <begin position="179"/>
        <end position="223"/>
    </location>
</feature>
<accession>A0ABV5NBA9</accession>
<dbReference type="PANTHER" id="PTHR43156">
    <property type="entry name" value="STAGE II SPORULATION PROTEIN E-RELATED"/>
    <property type="match status" value="1"/>
</dbReference>
<organism evidence="3 4">
    <name type="scientific">Streptomyces cinereospinus</name>
    <dbReference type="NCBI Taxonomy" id="285561"/>
    <lineage>
        <taxon>Bacteria</taxon>
        <taxon>Bacillati</taxon>
        <taxon>Actinomycetota</taxon>
        <taxon>Actinomycetes</taxon>
        <taxon>Kitasatosporales</taxon>
        <taxon>Streptomycetaceae</taxon>
        <taxon>Streptomyces</taxon>
    </lineage>
</organism>
<dbReference type="SUPFAM" id="SSF55781">
    <property type="entry name" value="GAF domain-like"/>
    <property type="match status" value="1"/>
</dbReference>
<keyword evidence="1" id="KW-0378">Hydrolase</keyword>
<comment type="caution">
    <text evidence="3">The sequence shown here is derived from an EMBL/GenBank/DDBJ whole genome shotgun (WGS) entry which is preliminary data.</text>
</comment>
<evidence type="ECO:0000259" key="2">
    <source>
        <dbReference type="PROSITE" id="PS50112"/>
    </source>
</evidence>
<dbReference type="Pfam" id="PF08448">
    <property type="entry name" value="PAS_4"/>
    <property type="match status" value="1"/>
</dbReference>
<dbReference type="PROSITE" id="PS50112">
    <property type="entry name" value="PAS"/>
    <property type="match status" value="1"/>
</dbReference>
<dbReference type="Proteomes" id="UP001589709">
    <property type="component" value="Unassembled WGS sequence"/>
</dbReference>
<dbReference type="SMART" id="SM00331">
    <property type="entry name" value="PP2C_SIG"/>
    <property type="match status" value="1"/>
</dbReference>
<reference evidence="3 4" key="1">
    <citation type="submission" date="2024-09" db="EMBL/GenBank/DDBJ databases">
        <authorList>
            <person name="Sun Q."/>
            <person name="Mori K."/>
        </authorList>
    </citation>
    <scope>NUCLEOTIDE SEQUENCE [LARGE SCALE GENOMIC DNA]</scope>
    <source>
        <strain evidence="3 4">JCM 6917</strain>
    </source>
</reference>
<dbReference type="InterPro" id="IPR029016">
    <property type="entry name" value="GAF-like_dom_sf"/>
</dbReference>
<keyword evidence="4" id="KW-1185">Reference proteome</keyword>
<dbReference type="InterPro" id="IPR003018">
    <property type="entry name" value="GAF"/>
</dbReference>
<dbReference type="Gene3D" id="3.30.450.40">
    <property type="match status" value="1"/>
</dbReference>
<gene>
    <name evidence="3" type="ORF">ACFF45_31665</name>
</gene>
<dbReference type="InterPro" id="IPR013656">
    <property type="entry name" value="PAS_4"/>
</dbReference>
<dbReference type="EMBL" id="JBHMCY010000092">
    <property type="protein sequence ID" value="MFB9467124.1"/>
    <property type="molecule type" value="Genomic_DNA"/>
</dbReference>
<dbReference type="InterPro" id="IPR001932">
    <property type="entry name" value="PPM-type_phosphatase-like_dom"/>
</dbReference>
<dbReference type="Pfam" id="PF07228">
    <property type="entry name" value="SpoIIE"/>
    <property type="match status" value="1"/>
</dbReference>
<dbReference type="Pfam" id="PF13185">
    <property type="entry name" value="GAF_2"/>
    <property type="match status" value="1"/>
</dbReference>
<dbReference type="CDD" id="cd00130">
    <property type="entry name" value="PAS"/>
    <property type="match status" value="1"/>
</dbReference>
<name>A0ABV5NBA9_9ACTN</name>
<evidence type="ECO:0000313" key="4">
    <source>
        <dbReference type="Proteomes" id="UP001589709"/>
    </source>
</evidence>
<sequence>MTGTGDPAPDADPLDVAFTETVRRTGACIGALYLLAPDERLLSLDLLCGLPAEFAAPWETVPLAAPAPVADSVRNHRMVWVGSQEDMARSYPRVAMALPYPLAMVAAPVTGVRMWGSLVLMWPATRPPYMTRQEQGTVTSCCRSLARLLEETAERGRAPARREQPRVALAGTRPGSAGRATAVADFVERLPGGSCALDLDGRFTYLSSSACELLGREAGELLGTRPWQSLRWLDDPTYEDSYCAALISREPVSFPACRPPDRWLEIHLYPDAGGISVRIVATGGRPPPVPAPRLTTPAATPARAGRLYQLTHLAAALTEVVGVQDVVDLVADQIMPAFGAQGLILSVAEAGRLRITGHRGYSARTIAHLNGLALDTLVTPAGNVLATGVPAFFADPEEMRRSYPEAAPVSGKKAWAFLPLIISGRPVGICVLSYDSPHEFPAEERAVMTSLAGLVAQAFDRARLYDTKHELAHGLQQALLPRGLPAVAGLRVAARYLPATRGMDIGGDFYDLIRLGDTAAAAVIGDVQGHNVAAAALMGQVRTGVHAHATLGTAPDQVLHRTNRLLVDLGPDLFSSCLYAHLDFTRGRVTLASAGHPPPLLRLPGRGAHPLAVPPGPLLGIDPDADFPVTEIPLTAGTLLAFYTDGLVETPGADIDDSIERLARRLADADDRDLDRLIDVLLGQAATTGQRVDDVALLVLEHQEHH</sequence>
<dbReference type="SMART" id="SM00091">
    <property type="entry name" value="PAS"/>
    <property type="match status" value="1"/>
</dbReference>
<dbReference type="SUPFAM" id="SSF81606">
    <property type="entry name" value="PP2C-like"/>
    <property type="match status" value="1"/>
</dbReference>
<evidence type="ECO:0000256" key="1">
    <source>
        <dbReference type="ARBA" id="ARBA00022801"/>
    </source>
</evidence>
<dbReference type="PANTHER" id="PTHR43156:SF2">
    <property type="entry name" value="STAGE II SPORULATION PROTEIN E"/>
    <property type="match status" value="1"/>
</dbReference>
<dbReference type="Gene3D" id="3.30.450.20">
    <property type="entry name" value="PAS domain"/>
    <property type="match status" value="1"/>
</dbReference>
<dbReference type="Gene3D" id="3.60.40.10">
    <property type="entry name" value="PPM-type phosphatase domain"/>
    <property type="match status" value="1"/>
</dbReference>
<dbReference type="InterPro" id="IPR036457">
    <property type="entry name" value="PPM-type-like_dom_sf"/>
</dbReference>
<dbReference type="InterPro" id="IPR035965">
    <property type="entry name" value="PAS-like_dom_sf"/>
</dbReference>
<dbReference type="InterPro" id="IPR052016">
    <property type="entry name" value="Bact_Sigma-Reg"/>
</dbReference>
<dbReference type="InterPro" id="IPR000014">
    <property type="entry name" value="PAS"/>
</dbReference>
<proteinExistence type="predicted"/>
<dbReference type="SMART" id="SM00065">
    <property type="entry name" value="GAF"/>
    <property type="match status" value="1"/>
</dbReference>
<dbReference type="SUPFAM" id="SSF55785">
    <property type="entry name" value="PYP-like sensor domain (PAS domain)"/>
    <property type="match status" value="1"/>
</dbReference>
<evidence type="ECO:0000313" key="3">
    <source>
        <dbReference type="EMBL" id="MFB9467124.1"/>
    </source>
</evidence>
<protein>
    <submittedName>
        <fullName evidence="3">SpoIIE family protein phosphatase</fullName>
    </submittedName>
</protein>